<accession>A0A8K0EEI1</accession>
<keyword evidence="4" id="KW-0833">Ubl conjugation pathway</keyword>
<name>A0A8K0EEI1_BRALA</name>
<evidence type="ECO:0000313" key="9">
    <source>
        <dbReference type="Proteomes" id="UP000838412"/>
    </source>
</evidence>
<protein>
    <submittedName>
        <fullName evidence="8">ARIH2 protein</fullName>
    </submittedName>
</protein>
<dbReference type="Pfam" id="PF22191">
    <property type="entry name" value="IBR_1"/>
    <property type="match status" value="1"/>
</dbReference>
<dbReference type="CDD" id="cd20336">
    <property type="entry name" value="Rcat_RBR"/>
    <property type="match status" value="1"/>
</dbReference>
<feature type="domain" description="RING-type" evidence="6">
    <location>
        <begin position="68"/>
        <end position="101"/>
    </location>
</feature>
<keyword evidence="9" id="KW-1185">Reference proteome</keyword>
<organism evidence="8 9">
    <name type="scientific">Branchiostoma lanceolatum</name>
    <name type="common">Common lancelet</name>
    <name type="synonym">Amphioxus lanceolatum</name>
    <dbReference type="NCBI Taxonomy" id="7740"/>
    <lineage>
        <taxon>Eukaryota</taxon>
        <taxon>Metazoa</taxon>
        <taxon>Chordata</taxon>
        <taxon>Cephalochordata</taxon>
        <taxon>Leptocardii</taxon>
        <taxon>Amphioxiformes</taxon>
        <taxon>Branchiostomatidae</taxon>
        <taxon>Branchiostoma</taxon>
    </lineage>
</organism>
<dbReference type="PROSITE" id="PS00518">
    <property type="entry name" value="ZF_RING_1"/>
    <property type="match status" value="1"/>
</dbReference>
<dbReference type="InterPro" id="IPR017907">
    <property type="entry name" value="Znf_RING_CS"/>
</dbReference>
<dbReference type="InterPro" id="IPR001841">
    <property type="entry name" value="Znf_RING"/>
</dbReference>
<evidence type="ECO:0000256" key="3">
    <source>
        <dbReference type="ARBA" id="ARBA00022771"/>
    </source>
</evidence>
<evidence type="ECO:0000256" key="5">
    <source>
        <dbReference type="ARBA" id="ARBA00022833"/>
    </source>
</evidence>
<dbReference type="InterPro" id="IPR002867">
    <property type="entry name" value="IBR_dom"/>
</dbReference>
<feature type="domain" description="IBR" evidence="7">
    <location>
        <begin position="240"/>
        <end position="296"/>
    </location>
</feature>
<dbReference type="AlphaFoldDB" id="A0A8K0EEI1"/>
<keyword evidence="5" id="KW-0862">Zinc</keyword>
<feature type="domain" description="RING-type" evidence="6">
    <location>
        <begin position="160"/>
        <end position="261"/>
    </location>
</feature>
<evidence type="ECO:0000259" key="7">
    <source>
        <dbReference type="SMART" id="SM00647"/>
    </source>
</evidence>
<evidence type="ECO:0000256" key="2">
    <source>
        <dbReference type="ARBA" id="ARBA00022723"/>
    </source>
</evidence>
<dbReference type="OrthoDB" id="9991211at2759"/>
<dbReference type="PANTHER" id="PTHR22770">
    <property type="entry name" value="UBIQUITIN CONJUGATING ENZYME 7 INTERACTING PROTEIN-RELATED"/>
    <property type="match status" value="1"/>
</dbReference>
<comment type="pathway">
    <text evidence="1">Protein modification; protein ubiquitination.</text>
</comment>
<evidence type="ECO:0000259" key="6">
    <source>
        <dbReference type="SMART" id="SM00184"/>
    </source>
</evidence>
<dbReference type="Gene3D" id="3.30.40.10">
    <property type="entry name" value="Zinc/RING finger domain, C3HC4 (zinc finger)"/>
    <property type="match status" value="1"/>
</dbReference>
<dbReference type="Proteomes" id="UP000838412">
    <property type="component" value="Chromosome 16"/>
</dbReference>
<evidence type="ECO:0000256" key="4">
    <source>
        <dbReference type="ARBA" id="ARBA00022786"/>
    </source>
</evidence>
<keyword evidence="3" id="KW-0863">Zinc-finger</keyword>
<dbReference type="InterPro" id="IPR013083">
    <property type="entry name" value="Znf_RING/FYVE/PHD"/>
</dbReference>
<dbReference type="Pfam" id="PF01485">
    <property type="entry name" value="IBR"/>
    <property type="match status" value="1"/>
</dbReference>
<gene>
    <name evidence="8" type="primary">ARIH2</name>
    <name evidence="8" type="ORF">BLAG_LOCUS9458</name>
</gene>
<reference evidence="8" key="1">
    <citation type="submission" date="2022-01" db="EMBL/GenBank/DDBJ databases">
        <authorList>
            <person name="Braso-Vives M."/>
        </authorList>
    </citation>
    <scope>NUCLEOTIDE SEQUENCE</scope>
</reference>
<dbReference type="GO" id="GO:0008270">
    <property type="term" value="F:zinc ion binding"/>
    <property type="evidence" value="ECO:0007669"/>
    <property type="project" value="UniProtKB-KW"/>
</dbReference>
<sequence>MKGDFRVYKVLKSIEVMAEGQLGKESGPIVEASLNVGKYPPPLGAVVEEESNEGGAQEEVDQTDVPICGICFIDSPRLSHAIEECGHVFCESCLRLHCHYVIEQGTWIIKCAGSGCDVTIPADVLWAVLDRKTFKRQQKKAEEQETERRVLEEEREVDWCPKCHGISRVSSEVYSAGRRRADCEKCGHAFCTRCRDWWHGKLGECSHRVWKKYRTSSRITISGEPWSDGMGGWEERVKGRKINEALSNKLIMDTTTPCPKCHVAIIRSTGCNSMFCVRCRHSFCYGCGAPSGACRCRGIANQQPPIVSAIRGILEVDPSAFDNAECAACPACHRMNRKRNTDNHIRCVVCKTSYCFTCKRRITGNVGGHYKKGMPCVQHTPTKTTITSVDVITWCQDMYGAWADQLTKLVKPKRKSLKERTNYMPESAKWQKNVYDAVKALKLELEEEAVKERMEDVRPGDVVRKTSVYLEGNRNVVEIYSI</sequence>
<dbReference type="SMART" id="SM00647">
    <property type="entry name" value="IBR"/>
    <property type="match status" value="2"/>
</dbReference>
<dbReference type="SMART" id="SM00184">
    <property type="entry name" value="RING"/>
    <property type="match status" value="2"/>
</dbReference>
<dbReference type="SUPFAM" id="SSF57850">
    <property type="entry name" value="RING/U-box"/>
    <property type="match status" value="4"/>
</dbReference>
<dbReference type="InterPro" id="IPR051628">
    <property type="entry name" value="LUBAC_E3_Ligases"/>
</dbReference>
<evidence type="ECO:0000256" key="1">
    <source>
        <dbReference type="ARBA" id="ARBA00004906"/>
    </source>
</evidence>
<feature type="domain" description="IBR" evidence="7">
    <location>
        <begin position="139"/>
        <end position="205"/>
    </location>
</feature>
<proteinExistence type="predicted"/>
<dbReference type="Gene3D" id="1.20.120.1750">
    <property type="match status" value="2"/>
</dbReference>
<keyword evidence="2" id="KW-0479">Metal-binding</keyword>
<evidence type="ECO:0000313" key="8">
    <source>
        <dbReference type="EMBL" id="CAH1247943.1"/>
    </source>
</evidence>
<dbReference type="EMBL" id="OV696701">
    <property type="protein sequence ID" value="CAH1247943.1"/>
    <property type="molecule type" value="Genomic_DNA"/>
</dbReference>